<organism evidence="2 3">
    <name type="scientific">Halococcus saccharolyticus DSM 5350</name>
    <dbReference type="NCBI Taxonomy" id="1227455"/>
    <lineage>
        <taxon>Archaea</taxon>
        <taxon>Methanobacteriati</taxon>
        <taxon>Methanobacteriota</taxon>
        <taxon>Stenosarchaea group</taxon>
        <taxon>Halobacteria</taxon>
        <taxon>Halobacteriales</taxon>
        <taxon>Halococcaceae</taxon>
        <taxon>Halococcus</taxon>
    </lineage>
</organism>
<protein>
    <recommendedName>
        <fullName evidence="4">Lipoprotein</fullName>
    </recommendedName>
</protein>
<dbReference type="PATRIC" id="fig|1227455.4.peg.1145"/>
<name>M0MKE6_9EURY</name>
<dbReference type="STRING" id="1227455.C449_05612"/>
<accession>M0MKE6</accession>
<feature type="region of interest" description="Disordered" evidence="1">
    <location>
        <begin position="24"/>
        <end position="83"/>
    </location>
</feature>
<dbReference type="RefSeq" id="WP_006076981.1">
    <property type="nucleotide sequence ID" value="NZ_AOMD01000015.1"/>
</dbReference>
<dbReference type="InParanoid" id="M0MKE6"/>
<dbReference type="PROSITE" id="PS51257">
    <property type="entry name" value="PROKAR_LIPOPROTEIN"/>
    <property type="match status" value="1"/>
</dbReference>
<dbReference type="AlphaFoldDB" id="M0MKE6"/>
<gene>
    <name evidence="2" type="ORF">C449_05612</name>
</gene>
<dbReference type="InterPro" id="IPR047792">
    <property type="entry name" value="Hvo_1808-like"/>
</dbReference>
<proteinExistence type="predicted"/>
<dbReference type="Proteomes" id="UP000011669">
    <property type="component" value="Unassembled WGS sequence"/>
</dbReference>
<dbReference type="OrthoDB" id="85977at2157"/>
<dbReference type="EMBL" id="AOMD01000015">
    <property type="protein sequence ID" value="EMA46157.1"/>
    <property type="molecule type" value="Genomic_DNA"/>
</dbReference>
<comment type="caution">
    <text evidence="2">The sequence shown here is derived from an EMBL/GenBank/DDBJ whole genome shotgun (WGS) entry which is preliminary data.</text>
</comment>
<evidence type="ECO:0000256" key="1">
    <source>
        <dbReference type="SAM" id="MobiDB-lite"/>
    </source>
</evidence>
<evidence type="ECO:0000313" key="3">
    <source>
        <dbReference type="Proteomes" id="UP000011669"/>
    </source>
</evidence>
<feature type="compositionally biased region" description="Low complexity" evidence="1">
    <location>
        <begin position="36"/>
        <end position="66"/>
    </location>
</feature>
<dbReference type="NCBIfam" id="NF038145">
    <property type="entry name" value="Hvo_1808_fam"/>
    <property type="match status" value="1"/>
</dbReference>
<reference evidence="2 3" key="1">
    <citation type="journal article" date="2014" name="PLoS Genet.">
        <title>Phylogenetically driven sequencing of extremely halophilic archaea reveals strategies for static and dynamic osmo-response.</title>
        <authorList>
            <person name="Becker E.A."/>
            <person name="Seitzer P.M."/>
            <person name="Tritt A."/>
            <person name="Larsen D."/>
            <person name="Krusor M."/>
            <person name="Yao A.I."/>
            <person name="Wu D."/>
            <person name="Madern D."/>
            <person name="Eisen J.A."/>
            <person name="Darling A.E."/>
            <person name="Facciotti M.T."/>
        </authorList>
    </citation>
    <scope>NUCLEOTIDE SEQUENCE [LARGE SCALE GENOMIC DNA]</scope>
    <source>
        <strain evidence="2 3">DSM 5350</strain>
    </source>
</reference>
<evidence type="ECO:0000313" key="2">
    <source>
        <dbReference type="EMBL" id="EMA46157.1"/>
    </source>
</evidence>
<keyword evidence="3" id="KW-1185">Reference proteome</keyword>
<dbReference type="Gene3D" id="1.10.10.2910">
    <property type="match status" value="1"/>
</dbReference>
<sequence length="529" mass="57190">MRQLAALLFAVFVVLAGCSVPFTAGNGSAGNDTAPEASPTSDEATTTPATDAAAGTASETDGSTGADSSTESSQQAVRSLADPSEDVLGWEGGYWYNESVPVAGEDGLNVTERRAVVNRTMARLERIRQLEFNQTVPVEVISREEFQQRPSSGVSGDAAPAFRTFDNTKFEGLFLIGEDENSLAVQQSNRGQNVLGYYSPTQDSIVVVSSSETPRLNRSTLAHELVHALQDQQFDLTSSNPGTREAYNSRNGLVEGDANYVQRQYDDRCGEEWSCLDFDSESADNGTSGSGSAGSSLHLGVYILSFFPYADGPGFVDAIHQQGGWEAVNALYDDLPASTEQVIHPEKYGEDAPTNVSISETSADEWSRVELDRPGRPDYAVLGQSGLTSMFAYTLYDDYNRSSTVSPREFLNGGIGGVNQTDPFNYGLNYTNGWDGDKMFVYQQRNRTGYVWKLAWDSPAEAREFVAGYEQLLAHWGGQPTGDAGNVWQVREASPFADAFSIRQEGNTVTIVNAPTVEDLDAVHDGAAS</sequence>
<evidence type="ECO:0008006" key="4">
    <source>
        <dbReference type="Google" id="ProtNLM"/>
    </source>
</evidence>
<feature type="compositionally biased region" description="Polar residues" evidence="1">
    <location>
        <begin position="67"/>
        <end position="77"/>
    </location>
</feature>